<evidence type="ECO:0000313" key="3">
    <source>
        <dbReference type="EMBL" id="GAA4574821.1"/>
    </source>
</evidence>
<name>A0ABP8SU59_9ACTN</name>
<evidence type="ECO:0000256" key="2">
    <source>
        <dbReference type="SAM" id="SignalP"/>
    </source>
</evidence>
<organism evidence="3 4">
    <name type="scientific">Micromonospora coerulea</name>
    <dbReference type="NCBI Taxonomy" id="47856"/>
    <lineage>
        <taxon>Bacteria</taxon>
        <taxon>Bacillati</taxon>
        <taxon>Actinomycetota</taxon>
        <taxon>Actinomycetes</taxon>
        <taxon>Micromonosporales</taxon>
        <taxon>Micromonosporaceae</taxon>
        <taxon>Micromonospora</taxon>
    </lineage>
</organism>
<feature type="signal peptide" evidence="2">
    <location>
        <begin position="1"/>
        <end position="27"/>
    </location>
</feature>
<feature type="region of interest" description="Disordered" evidence="1">
    <location>
        <begin position="63"/>
        <end position="119"/>
    </location>
</feature>
<proteinExistence type="predicted"/>
<gene>
    <name evidence="3" type="ORF">GCM10023176_42750</name>
</gene>
<comment type="caution">
    <text evidence="3">The sequence shown here is derived from an EMBL/GenBank/DDBJ whole genome shotgun (WGS) entry which is preliminary data.</text>
</comment>
<dbReference type="EMBL" id="BAABGU010000025">
    <property type="protein sequence ID" value="GAA4574821.1"/>
    <property type="molecule type" value="Genomic_DNA"/>
</dbReference>
<dbReference type="RefSeq" id="WP_346122165.1">
    <property type="nucleotide sequence ID" value="NZ_BAABGU010000025.1"/>
</dbReference>
<keyword evidence="4" id="KW-1185">Reference proteome</keyword>
<protein>
    <submittedName>
        <fullName evidence="3">Uncharacterized protein</fullName>
    </submittedName>
</protein>
<reference evidence="4" key="1">
    <citation type="journal article" date="2019" name="Int. J. Syst. Evol. Microbiol.">
        <title>The Global Catalogue of Microorganisms (GCM) 10K type strain sequencing project: providing services to taxonomists for standard genome sequencing and annotation.</title>
        <authorList>
            <consortium name="The Broad Institute Genomics Platform"/>
            <consortium name="The Broad Institute Genome Sequencing Center for Infectious Disease"/>
            <person name="Wu L."/>
            <person name="Ma J."/>
        </authorList>
    </citation>
    <scope>NUCLEOTIDE SEQUENCE [LARGE SCALE GENOMIC DNA]</scope>
    <source>
        <strain evidence="4">JCM 3175</strain>
    </source>
</reference>
<sequence>MRVCDRLSAVVVALAFVLAGLGAPACAETHLPGAAATAAHRSIGHDASPVVPPGVRRVFASVTTPHLPAPPSDDPQVVGEPHARPGTPSELRAEVPGGPCGDHRASAGQSDGPDDLLLGAPLRLDGTAVAVPAATRYQPPFVPLPPRGTLPTRAPPATA</sequence>
<evidence type="ECO:0000256" key="1">
    <source>
        <dbReference type="SAM" id="MobiDB-lite"/>
    </source>
</evidence>
<evidence type="ECO:0000313" key="4">
    <source>
        <dbReference type="Proteomes" id="UP001500307"/>
    </source>
</evidence>
<feature type="chain" id="PRO_5047477663" evidence="2">
    <location>
        <begin position="28"/>
        <end position="159"/>
    </location>
</feature>
<accession>A0ABP8SU59</accession>
<keyword evidence="2" id="KW-0732">Signal</keyword>
<dbReference type="Proteomes" id="UP001500307">
    <property type="component" value="Unassembled WGS sequence"/>
</dbReference>
<feature type="region of interest" description="Disordered" evidence="1">
    <location>
        <begin position="136"/>
        <end position="159"/>
    </location>
</feature>